<organism evidence="5 6">
    <name type="scientific">Hirsutella minnesotensis 3608</name>
    <dbReference type="NCBI Taxonomy" id="1043627"/>
    <lineage>
        <taxon>Eukaryota</taxon>
        <taxon>Fungi</taxon>
        <taxon>Dikarya</taxon>
        <taxon>Ascomycota</taxon>
        <taxon>Pezizomycotina</taxon>
        <taxon>Sordariomycetes</taxon>
        <taxon>Hypocreomycetidae</taxon>
        <taxon>Hypocreales</taxon>
        <taxon>Ophiocordycipitaceae</taxon>
        <taxon>Hirsutella</taxon>
    </lineage>
</organism>
<dbReference type="EMBL" id="KQ030521">
    <property type="protein sequence ID" value="KJZ74969.1"/>
    <property type="molecule type" value="Genomic_DNA"/>
</dbReference>
<dbReference type="InterPro" id="IPR057023">
    <property type="entry name" value="PTP-SAK"/>
</dbReference>
<evidence type="ECO:0000313" key="5">
    <source>
        <dbReference type="EMBL" id="KJZ74969.1"/>
    </source>
</evidence>
<reference evidence="5 6" key="1">
    <citation type="journal article" date="2014" name="Genome Biol. Evol.">
        <title>Comparative genomics and transcriptomics analyses reveal divergent lifestyle features of nematode endoparasitic fungus Hirsutella minnesotensis.</title>
        <authorList>
            <person name="Lai Y."/>
            <person name="Liu K."/>
            <person name="Zhang X."/>
            <person name="Zhang X."/>
            <person name="Li K."/>
            <person name="Wang N."/>
            <person name="Shu C."/>
            <person name="Wu Y."/>
            <person name="Wang C."/>
            <person name="Bushley K.E."/>
            <person name="Xiang M."/>
            <person name="Liu X."/>
        </authorList>
    </citation>
    <scope>NUCLEOTIDE SEQUENCE [LARGE SCALE GENOMIC DNA]</scope>
    <source>
        <strain evidence="5 6">3608</strain>
    </source>
</reference>
<evidence type="ECO:0000259" key="4">
    <source>
        <dbReference type="Pfam" id="PF22784"/>
    </source>
</evidence>
<dbReference type="InterPro" id="IPR029021">
    <property type="entry name" value="Prot-tyrosine_phosphatase-like"/>
</dbReference>
<gene>
    <name evidence="5" type="ORF">HIM_05700</name>
</gene>
<dbReference type="Pfam" id="PF22784">
    <property type="entry name" value="PTP-SAK"/>
    <property type="match status" value="1"/>
</dbReference>
<feature type="signal peptide" evidence="3">
    <location>
        <begin position="1"/>
        <end position="21"/>
    </location>
</feature>
<dbReference type="OrthoDB" id="432447at2759"/>
<evidence type="ECO:0000256" key="3">
    <source>
        <dbReference type="SAM" id="SignalP"/>
    </source>
</evidence>
<keyword evidence="1" id="KW-0378">Hydrolase</keyword>
<dbReference type="GO" id="GO:0016791">
    <property type="term" value="F:phosphatase activity"/>
    <property type="evidence" value="ECO:0007669"/>
    <property type="project" value="UniProtKB-ARBA"/>
</dbReference>
<feature type="domain" description="Swiss Army Knife protein DSP-PTPase phosphatase" evidence="4">
    <location>
        <begin position="113"/>
        <end position="226"/>
    </location>
</feature>
<evidence type="ECO:0000313" key="6">
    <source>
        <dbReference type="Proteomes" id="UP000054481"/>
    </source>
</evidence>
<protein>
    <recommendedName>
        <fullName evidence="4">Swiss Army Knife protein DSP-PTPase phosphatase domain-containing protein</fullName>
    </recommendedName>
</protein>
<sequence>MNRLYLSVIWAALLLCGLGQGLILPRDSHQSLSSGGDLAWRELALPGASTHPRDLSRRDPDPPAGEQPDPKFAEQAGLQRFEQVGDFLLPGDRLFRSSAPHYANDRDDSQRLTPDSIEFLKKNGIKLVISMNSQAKNPEMVEAFKNAGIEYLPLPTEDYQAPTQKDFKSGYEAFKRHRSGTLVWCGFGWGRTGTMVSALQASTQNEQPSPKKLEDADFEKNHVEREWQKAAVRKLQKKPVWKKVWGNMKNWWSKEDSQNGGLEGPKKTGWRKFWPWARPQADTATPEAKPDDEGDDGPPARPPKPAHMKPGANSVPKPGSGSDNDDDDDDGPPLPGPKPAHMRPGHRPGTRPGGKSKGK</sequence>
<feature type="region of interest" description="Disordered" evidence="2">
    <location>
        <begin position="252"/>
        <end position="359"/>
    </location>
</feature>
<name>A0A0F8A5A1_9HYPO</name>
<evidence type="ECO:0000256" key="2">
    <source>
        <dbReference type="SAM" id="MobiDB-lite"/>
    </source>
</evidence>
<feature type="compositionally biased region" description="Basic residues" evidence="2">
    <location>
        <begin position="340"/>
        <end position="359"/>
    </location>
</feature>
<evidence type="ECO:0000256" key="1">
    <source>
        <dbReference type="ARBA" id="ARBA00022801"/>
    </source>
</evidence>
<dbReference type="SUPFAM" id="SSF52799">
    <property type="entry name" value="(Phosphotyrosine protein) phosphatases II"/>
    <property type="match status" value="1"/>
</dbReference>
<dbReference type="AlphaFoldDB" id="A0A0F8A5A1"/>
<feature type="chain" id="PRO_5002526308" description="Swiss Army Knife protein DSP-PTPase phosphatase domain-containing protein" evidence="3">
    <location>
        <begin position="22"/>
        <end position="359"/>
    </location>
</feature>
<accession>A0A0F8A5A1</accession>
<feature type="compositionally biased region" description="Basic and acidic residues" evidence="2">
    <location>
        <begin position="51"/>
        <end position="61"/>
    </location>
</feature>
<keyword evidence="3" id="KW-0732">Signal</keyword>
<keyword evidence="6" id="KW-1185">Reference proteome</keyword>
<proteinExistence type="predicted"/>
<dbReference type="Proteomes" id="UP000054481">
    <property type="component" value="Unassembled WGS sequence"/>
</dbReference>
<dbReference type="Gene3D" id="3.90.190.10">
    <property type="entry name" value="Protein tyrosine phosphatase superfamily"/>
    <property type="match status" value="1"/>
</dbReference>
<feature type="region of interest" description="Disordered" evidence="2">
    <location>
        <begin position="48"/>
        <end position="71"/>
    </location>
</feature>